<evidence type="ECO:0000313" key="4">
    <source>
        <dbReference type="Proteomes" id="UP000663832"/>
    </source>
</evidence>
<feature type="chain" id="PRO_5036411934" evidence="1">
    <location>
        <begin position="22"/>
        <end position="150"/>
    </location>
</feature>
<evidence type="ECO:0000313" key="2">
    <source>
        <dbReference type="EMBL" id="CAF1404568.1"/>
    </source>
</evidence>
<dbReference type="Proteomes" id="UP000663877">
    <property type="component" value="Unassembled WGS sequence"/>
</dbReference>
<protein>
    <submittedName>
        <fullName evidence="2">Uncharacterized protein</fullName>
    </submittedName>
</protein>
<comment type="caution">
    <text evidence="2">The sequence shown here is derived from an EMBL/GenBank/DDBJ whole genome shotgun (WGS) entry which is preliminary data.</text>
</comment>
<sequence length="150" mass="16502">MVSLDRILFALVLCFFGYVLHLPSGFAAPSQRNNDYPKEDPNDYCKNPNGYKQDICKLYCNKTHTINISILPSPLDQLNKTLIGQLHGFCYGFCYRNTTCFCGFASGQLNDDLSKNDVGSISLGTTAFTSTVVIGGKNITLAGLLCEDPR</sequence>
<gene>
    <name evidence="2" type="ORF">BJG266_LOCUS37852</name>
    <name evidence="3" type="ORF">QVE165_LOCUS54737</name>
</gene>
<dbReference type="Proteomes" id="UP000663832">
    <property type="component" value="Unassembled WGS sequence"/>
</dbReference>
<organism evidence="2 5">
    <name type="scientific">Adineta steineri</name>
    <dbReference type="NCBI Taxonomy" id="433720"/>
    <lineage>
        <taxon>Eukaryota</taxon>
        <taxon>Metazoa</taxon>
        <taxon>Spiralia</taxon>
        <taxon>Gnathifera</taxon>
        <taxon>Rotifera</taxon>
        <taxon>Eurotatoria</taxon>
        <taxon>Bdelloidea</taxon>
        <taxon>Adinetida</taxon>
        <taxon>Adinetidae</taxon>
        <taxon>Adineta</taxon>
    </lineage>
</organism>
<dbReference type="EMBL" id="CAJNOI010001328">
    <property type="protein sequence ID" value="CAF1404568.1"/>
    <property type="molecule type" value="Genomic_DNA"/>
</dbReference>
<evidence type="ECO:0000256" key="1">
    <source>
        <dbReference type="SAM" id="SignalP"/>
    </source>
</evidence>
<dbReference type="OrthoDB" id="10340899at2759"/>
<evidence type="ECO:0000313" key="3">
    <source>
        <dbReference type="EMBL" id="CAF1615420.1"/>
    </source>
</evidence>
<evidence type="ECO:0000313" key="5">
    <source>
        <dbReference type="Proteomes" id="UP000663877"/>
    </source>
</evidence>
<accession>A0A815LI95</accession>
<dbReference type="AlphaFoldDB" id="A0A815LI95"/>
<dbReference type="EMBL" id="CAJNOM010001654">
    <property type="protein sequence ID" value="CAF1615420.1"/>
    <property type="molecule type" value="Genomic_DNA"/>
</dbReference>
<reference evidence="2" key="1">
    <citation type="submission" date="2021-02" db="EMBL/GenBank/DDBJ databases">
        <authorList>
            <person name="Nowell W R."/>
        </authorList>
    </citation>
    <scope>NUCLEOTIDE SEQUENCE</scope>
</reference>
<keyword evidence="4" id="KW-1185">Reference proteome</keyword>
<proteinExistence type="predicted"/>
<feature type="signal peptide" evidence="1">
    <location>
        <begin position="1"/>
        <end position="21"/>
    </location>
</feature>
<keyword evidence="1" id="KW-0732">Signal</keyword>
<name>A0A815LI95_9BILA</name>